<gene>
    <name evidence="1" type="ORF">PL336_14475</name>
</gene>
<dbReference type="RefSeq" id="WP_271688313.1">
    <property type="nucleotide sequence ID" value="NZ_CP116423.1"/>
</dbReference>
<protein>
    <submittedName>
        <fullName evidence="1">Uncharacterized protein</fullName>
    </submittedName>
</protein>
<name>A0AAX3LMS0_9RHOB</name>
<accession>A0AAX3LMS0</accession>
<evidence type="ECO:0000313" key="1">
    <source>
        <dbReference type="EMBL" id="WCE69983.1"/>
    </source>
</evidence>
<sequence>MSDMTGLLAKHARAGKRQITGKRLVKMAAGTVSSEKKAILFGYANSCQSEMNHSRSFALVSQQQHGLTRDEEQQK</sequence>
<dbReference type="AlphaFoldDB" id="A0AAX3LMS0"/>
<reference evidence="1" key="1">
    <citation type="submission" date="2023-01" db="EMBL/GenBank/DDBJ databases">
        <title>Comparative genomic analysis of cold water coral derived Sulfitobacter faviae: insights into their metabolism and habitat adaptation.</title>
        <authorList>
            <person name="Guo Y."/>
            <person name="Lin S."/>
            <person name="Huang Z."/>
            <person name="Tang K."/>
            <person name="Wang X."/>
        </authorList>
    </citation>
    <scope>NUCLEOTIDE SEQUENCE</scope>
    <source>
        <strain evidence="1">SCSIO W_1865</strain>
    </source>
</reference>
<proteinExistence type="predicted"/>
<dbReference type="Proteomes" id="UP001210770">
    <property type="component" value="Chromosome"/>
</dbReference>
<dbReference type="EMBL" id="CP116423">
    <property type="protein sequence ID" value="WCE69983.1"/>
    <property type="molecule type" value="Genomic_DNA"/>
</dbReference>
<evidence type="ECO:0000313" key="2">
    <source>
        <dbReference type="Proteomes" id="UP001210770"/>
    </source>
</evidence>
<organism evidence="1 2">
    <name type="scientific">Sulfitobacter faviae</name>
    <dbReference type="NCBI Taxonomy" id="1775881"/>
    <lineage>
        <taxon>Bacteria</taxon>
        <taxon>Pseudomonadati</taxon>
        <taxon>Pseudomonadota</taxon>
        <taxon>Alphaproteobacteria</taxon>
        <taxon>Rhodobacterales</taxon>
        <taxon>Roseobacteraceae</taxon>
        <taxon>Sulfitobacter</taxon>
    </lineage>
</organism>